<evidence type="ECO:0000313" key="2">
    <source>
        <dbReference type="Proteomes" id="UP000612055"/>
    </source>
</evidence>
<comment type="caution">
    <text evidence="1">The sequence shown here is derived from an EMBL/GenBank/DDBJ whole genome shotgun (WGS) entry which is preliminary data.</text>
</comment>
<keyword evidence="2" id="KW-1185">Reference proteome</keyword>
<reference evidence="1" key="1">
    <citation type="journal article" date="2020" name="bioRxiv">
        <title>Comparative genomics of Chlamydomonas.</title>
        <authorList>
            <person name="Craig R.J."/>
            <person name="Hasan A.R."/>
            <person name="Ness R.W."/>
            <person name="Keightley P.D."/>
        </authorList>
    </citation>
    <scope>NUCLEOTIDE SEQUENCE</scope>
    <source>
        <strain evidence="1">CCAP 11/70</strain>
    </source>
</reference>
<evidence type="ECO:0000313" key="1">
    <source>
        <dbReference type="EMBL" id="KAG2487754.1"/>
    </source>
</evidence>
<dbReference type="OrthoDB" id="47375at2759"/>
<organism evidence="1 2">
    <name type="scientific">Edaphochlamys debaryana</name>
    <dbReference type="NCBI Taxonomy" id="47281"/>
    <lineage>
        <taxon>Eukaryota</taxon>
        <taxon>Viridiplantae</taxon>
        <taxon>Chlorophyta</taxon>
        <taxon>core chlorophytes</taxon>
        <taxon>Chlorophyceae</taxon>
        <taxon>CS clade</taxon>
        <taxon>Chlamydomonadales</taxon>
        <taxon>Chlamydomonadales incertae sedis</taxon>
        <taxon>Edaphochlamys</taxon>
    </lineage>
</organism>
<accession>A0A835XQC2</accession>
<protein>
    <submittedName>
        <fullName evidence="1">Uncharacterized protein</fullName>
    </submittedName>
</protein>
<dbReference type="Proteomes" id="UP000612055">
    <property type="component" value="Unassembled WGS sequence"/>
</dbReference>
<name>A0A835XQC2_9CHLO</name>
<sequence>MARELSGFDLIYLEHIAETRAGQPVLTLPLTLTLTLTVHRSVYPRGTAAYMISGRGAYKLLQHFETHPSSMPIDETLGALINAGKVSAYSVFPAVMTQSGAPSTIFV</sequence>
<gene>
    <name evidence="1" type="ORF">HYH03_013599</name>
</gene>
<dbReference type="AlphaFoldDB" id="A0A835XQC2"/>
<proteinExistence type="predicted"/>
<dbReference type="EMBL" id="JAEHOE010000092">
    <property type="protein sequence ID" value="KAG2487754.1"/>
    <property type="molecule type" value="Genomic_DNA"/>
</dbReference>